<feature type="region of interest" description="Disordered" evidence="1">
    <location>
        <begin position="684"/>
        <end position="712"/>
    </location>
</feature>
<keyword evidence="4" id="KW-1185">Reference proteome</keyword>
<feature type="signal peptide" evidence="2">
    <location>
        <begin position="1"/>
        <end position="18"/>
    </location>
</feature>
<feature type="chain" id="PRO_5043909176" evidence="2">
    <location>
        <begin position="19"/>
        <end position="1456"/>
    </location>
</feature>
<evidence type="ECO:0000313" key="3">
    <source>
        <dbReference type="EMBL" id="CAK1590499.1"/>
    </source>
</evidence>
<evidence type="ECO:0000256" key="1">
    <source>
        <dbReference type="SAM" id="MobiDB-lite"/>
    </source>
</evidence>
<feature type="region of interest" description="Disordered" evidence="1">
    <location>
        <begin position="559"/>
        <end position="594"/>
    </location>
</feature>
<proteinExistence type="predicted"/>
<feature type="compositionally biased region" description="Basic and acidic residues" evidence="1">
    <location>
        <begin position="772"/>
        <end position="787"/>
    </location>
</feature>
<dbReference type="EMBL" id="CAVLGL010000085">
    <property type="protein sequence ID" value="CAK1590499.1"/>
    <property type="molecule type" value="Genomic_DNA"/>
</dbReference>
<protein>
    <submittedName>
        <fullName evidence="3">Uncharacterized protein</fullName>
    </submittedName>
</protein>
<keyword evidence="2" id="KW-0732">Signal</keyword>
<sequence length="1456" mass="163850">MWKGLVVVHFIVVRNIISQPVIENEQVNRQTNFEECCPCPGTRDGDTNFRDQGTLSTMRSFARVPVDECPCRLTGVDSEASPSIFYPSFLRAAHPKERTEKPKEEAKPLLQPEVGLASSVLETLREATDEEYQDALERDAAKSAMRVDESDLFDSEPDNTRNSVTIVISSKDDLDNDDTLSEASHVQETRCIHSPLGNSNILGRQRVTSPRLSKEIVLPKHKSKSLLHKSLSDMDNSASNIQERINGNKNNDLSSKFKVNPSLLNDFSTISEEQIEDNSNTWQKSGASMQKILCESQNNLDSGQEFSNSPSFRLATLKNKLRDLTELRHAKRVHNNLHTVLKQNSLSDFNSGHGDSATDMTTSNFKLQSPLDTIFDYQHPIVKNLLKLKDVELIPPRKIFNKDSTKGKMYTGLKAARIENNDGIFITPSTINKNDRLMNTGECDNENASNLKENLGKVSDEITKIQSPMYTRLSNSPEIPLLTNQDSNEDSLNEKVISSDISEIADASDFVEEQGYVSKSNNENFEHKSSEDLYKENNRIEDSASETSDNTINILEKDINTQNDDSGVNDSSINDDIHHQDNNLKNTQDQNTASYPIKQETNRFESFKADILGRLENIKKNMKLNLHETNLKPPVKIEKSNNNQDVESGVNFQSKSVNDVTFHDLQKISNSLLNQENQQRVFKNSDCSNDDSISSTENSLLANNVVNDNQSDPSEVDYAKIQLDGNTFSSEVISDYDNDTIFNNSNSPTQQETHSSQSSEHICYVSSNENSFKTDEDKDHTDTHSEDFTSMDEMSLQASNSKYDAIRPQLNDDNLRSSLRQDIIVQPSFPTEGFNLFTEPFQIPSLDEIRQGITNIINAGQREVEEPRSSDFDPLTESSNLKSMLSSNLRSKLPKSSHFEDVDIDVYQLRPLQKMKSNPLIALPRLNINSFKTKLALPEPGILKPLKLESVLGNNAGILGATLSLGSDGTKSKEKSKSKLASDLLGISLREVPTLDDIRSLLQSNAQNIFKSPANKISKSNIMDRPLFSERSINDFTDNLKHSTDNALKAMQNNLKEVKLGNPLQNTRIDSNDFLESMGRKRDDMKEKLYAIHENLNDRLTSIHEKLSDQINLQSMNIPTYEDIGKSLSLPTRISFEKDNDYKKLVSTRLPDRERNLQSTSSLSSQDEMFVRNKMKPLNKSHAFNARSKNDDKRTFKQNLGIIGKTPSKGMNKASTLHQENYFSDLKNFGKHSGLAPLKNNKVKIKFSTTTLKPIIKHKYYKKTAVGYPTKYSLESLRNDKNAALKTKNAKIKSIEDVHRSPSELTASRIRPLDRFPGENKGTKNSQQVLDINTPLKKSLNVNNALSEFTNDKHKTNQEPSVLSDFPVSNQALAQQPFLPKTKENSFISNVREAIRTRLANITPISKTLPLSEDKLKSNLDTIESPSENVKAISIMDNPLKENTSYKCTMMCVKDL</sequence>
<comment type="caution">
    <text evidence="3">The sequence shown here is derived from an EMBL/GenBank/DDBJ whole genome shotgun (WGS) entry which is preliminary data.</text>
</comment>
<organism evidence="3 4">
    <name type="scientific">Parnassius mnemosyne</name>
    <name type="common">clouded apollo</name>
    <dbReference type="NCBI Taxonomy" id="213953"/>
    <lineage>
        <taxon>Eukaryota</taxon>
        <taxon>Metazoa</taxon>
        <taxon>Ecdysozoa</taxon>
        <taxon>Arthropoda</taxon>
        <taxon>Hexapoda</taxon>
        <taxon>Insecta</taxon>
        <taxon>Pterygota</taxon>
        <taxon>Neoptera</taxon>
        <taxon>Endopterygota</taxon>
        <taxon>Lepidoptera</taxon>
        <taxon>Glossata</taxon>
        <taxon>Ditrysia</taxon>
        <taxon>Papilionoidea</taxon>
        <taxon>Papilionidae</taxon>
        <taxon>Parnassiinae</taxon>
        <taxon>Parnassini</taxon>
        <taxon>Parnassius</taxon>
        <taxon>Driopa</taxon>
    </lineage>
</organism>
<feature type="compositionally biased region" description="Polar residues" evidence="1">
    <location>
        <begin position="583"/>
        <end position="594"/>
    </location>
</feature>
<name>A0AAV1L8Y7_9NEOP</name>
<feature type="compositionally biased region" description="Low complexity" evidence="1">
    <location>
        <begin position="749"/>
        <end position="761"/>
    </location>
</feature>
<reference evidence="3 4" key="1">
    <citation type="submission" date="2023-11" db="EMBL/GenBank/DDBJ databases">
        <authorList>
            <person name="Hedman E."/>
            <person name="Englund M."/>
            <person name="Stromberg M."/>
            <person name="Nyberg Akerstrom W."/>
            <person name="Nylinder S."/>
            <person name="Jareborg N."/>
            <person name="Kallberg Y."/>
            <person name="Kronander E."/>
        </authorList>
    </citation>
    <scope>NUCLEOTIDE SEQUENCE [LARGE SCALE GENOMIC DNA]</scope>
</reference>
<feature type="compositionally biased region" description="Basic and acidic residues" evidence="1">
    <location>
        <begin position="140"/>
        <end position="149"/>
    </location>
</feature>
<feature type="compositionally biased region" description="Polar residues" evidence="1">
    <location>
        <begin position="696"/>
        <end position="712"/>
    </location>
</feature>
<dbReference type="Proteomes" id="UP001314205">
    <property type="component" value="Unassembled WGS sequence"/>
</dbReference>
<evidence type="ECO:0000313" key="4">
    <source>
        <dbReference type="Proteomes" id="UP001314205"/>
    </source>
</evidence>
<evidence type="ECO:0000256" key="2">
    <source>
        <dbReference type="SAM" id="SignalP"/>
    </source>
</evidence>
<feature type="region of interest" description="Disordered" evidence="1">
    <location>
        <begin position="140"/>
        <end position="159"/>
    </location>
</feature>
<feature type="compositionally biased region" description="Polar residues" evidence="1">
    <location>
        <begin position="560"/>
        <end position="574"/>
    </location>
</feature>
<gene>
    <name evidence="3" type="ORF">PARMNEM_LOCUS10853</name>
</gene>
<feature type="compositionally biased region" description="Low complexity" evidence="1">
    <location>
        <begin position="684"/>
        <end position="695"/>
    </location>
</feature>
<feature type="region of interest" description="Disordered" evidence="1">
    <location>
        <begin position="739"/>
        <end position="789"/>
    </location>
</feature>
<accession>A0AAV1L8Y7</accession>